<protein>
    <submittedName>
        <fullName evidence="1">Uncharacterized protein</fullName>
    </submittedName>
</protein>
<organism evidence="1 2">
    <name type="scientific">Bacillus songklensis</name>
    <dbReference type="NCBI Taxonomy" id="1069116"/>
    <lineage>
        <taxon>Bacteria</taxon>
        <taxon>Bacillati</taxon>
        <taxon>Bacillota</taxon>
        <taxon>Bacilli</taxon>
        <taxon>Bacillales</taxon>
        <taxon>Bacillaceae</taxon>
        <taxon>Bacillus</taxon>
    </lineage>
</organism>
<reference evidence="2" key="1">
    <citation type="journal article" date="2019" name="Int. J. Syst. Evol. Microbiol.">
        <title>The Global Catalogue of Microorganisms (GCM) 10K type strain sequencing project: providing services to taxonomists for standard genome sequencing and annotation.</title>
        <authorList>
            <consortium name="The Broad Institute Genomics Platform"/>
            <consortium name="The Broad Institute Genome Sequencing Center for Infectious Disease"/>
            <person name="Wu L."/>
            <person name="Ma J."/>
        </authorList>
    </citation>
    <scope>NUCLEOTIDE SEQUENCE [LARGE SCALE GENOMIC DNA]</scope>
    <source>
        <strain evidence="2">CCUG 61889</strain>
    </source>
</reference>
<gene>
    <name evidence="1" type="ORF">ACFOU2_01340</name>
</gene>
<proteinExistence type="predicted"/>
<keyword evidence="2" id="KW-1185">Reference proteome</keyword>
<dbReference type="Proteomes" id="UP001595752">
    <property type="component" value="Unassembled WGS sequence"/>
</dbReference>
<comment type="caution">
    <text evidence="1">The sequence shown here is derived from an EMBL/GenBank/DDBJ whole genome shotgun (WGS) entry which is preliminary data.</text>
</comment>
<dbReference type="EMBL" id="JBHRZT010000007">
    <property type="protein sequence ID" value="MFC3882242.1"/>
    <property type="molecule type" value="Genomic_DNA"/>
</dbReference>
<evidence type="ECO:0000313" key="1">
    <source>
        <dbReference type="EMBL" id="MFC3882242.1"/>
    </source>
</evidence>
<evidence type="ECO:0000313" key="2">
    <source>
        <dbReference type="Proteomes" id="UP001595752"/>
    </source>
</evidence>
<sequence length="40" mass="4671">MMWLRFVPLVFFSAAALSIALFQSVEITQAFIDMFFHKES</sequence>
<accession>A0ABV8AW81</accession>
<name>A0ABV8AW81_9BACI</name>
<dbReference type="RefSeq" id="WP_377911525.1">
    <property type="nucleotide sequence ID" value="NZ_JBHRZT010000007.1"/>
</dbReference>